<name>A0A9Q1BB74_HOLLE</name>
<dbReference type="EMBL" id="JAIZAY010000022">
    <property type="protein sequence ID" value="KAJ8020255.1"/>
    <property type="molecule type" value="Genomic_DNA"/>
</dbReference>
<reference evidence="1" key="1">
    <citation type="submission" date="2021-10" db="EMBL/GenBank/DDBJ databases">
        <title>Tropical sea cucumber genome reveals ecological adaptation and Cuvierian tubules defense mechanism.</title>
        <authorList>
            <person name="Chen T."/>
        </authorList>
    </citation>
    <scope>NUCLEOTIDE SEQUENCE</scope>
    <source>
        <strain evidence="1">Nanhai2018</strain>
        <tissue evidence="1">Muscle</tissue>
    </source>
</reference>
<comment type="caution">
    <text evidence="1">The sequence shown here is derived from an EMBL/GenBank/DDBJ whole genome shotgun (WGS) entry which is preliminary data.</text>
</comment>
<dbReference type="Proteomes" id="UP001152320">
    <property type="component" value="Chromosome 22"/>
</dbReference>
<dbReference type="OrthoDB" id="2434995at2759"/>
<dbReference type="PANTHER" id="PTHR21446">
    <property type="entry name" value="DUF3504 DOMAIN-CONTAINING PROTEIN"/>
    <property type="match status" value="1"/>
</dbReference>
<evidence type="ECO:0000313" key="2">
    <source>
        <dbReference type="Proteomes" id="UP001152320"/>
    </source>
</evidence>
<proteinExistence type="predicted"/>
<dbReference type="PANTHER" id="PTHR21446:SF12">
    <property type="entry name" value="POTASSIUM CHANNEL TETRAMERIZATION DOMAIN CONTAINING 1"/>
    <property type="match status" value="1"/>
</dbReference>
<accession>A0A9Q1BB74</accession>
<gene>
    <name evidence="1" type="ORF">HOLleu_39803</name>
</gene>
<protein>
    <submittedName>
        <fullName evidence="1">Uncharacterized protein</fullName>
    </submittedName>
</protein>
<dbReference type="InterPro" id="IPR052787">
    <property type="entry name" value="MAVS"/>
</dbReference>
<sequence>MRTDLFKESNKRYKALLVKLKGQRKGTVKHKNPVSKEYMGKILDSPDITISEGLQNRVFTYIMIYFANRGREYLRIMSISDFAVQKNEQNLRYIIRHDSLTNRDVKMRMRLIAAGRMYEIPGSSRCPVTSFLALKEVLNTAEQCM</sequence>
<organism evidence="1 2">
    <name type="scientific">Holothuria leucospilota</name>
    <name type="common">Black long sea cucumber</name>
    <name type="synonym">Mertensiothuria leucospilota</name>
    <dbReference type="NCBI Taxonomy" id="206669"/>
    <lineage>
        <taxon>Eukaryota</taxon>
        <taxon>Metazoa</taxon>
        <taxon>Echinodermata</taxon>
        <taxon>Eleutherozoa</taxon>
        <taxon>Echinozoa</taxon>
        <taxon>Holothuroidea</taxon>
        <taxon>Aspidochirotacea</taxon>
        <taxon>Aspidochirotida</taxon>
        <taxon>Holothuriidae</taxon>
        <taxon>Holothuria</taxon>
    </lineage>
</organism>
<dbReference type="AlphaFoldDB" id="A0A9Q1BB74"/>
<evidence type="ECO:0000313" key="1">
    <source>
        <dbReference type="EMBL" id="KAJ8020255.1"/>
    </source>
</evidence>
<keyword evidence="2" id="KW-1185">Reference proteome</keyword>